<dbReference type="PANTHER" id="PTHR31672:SF13">
    <property type="entry name" value="F-BOX PROTEIN CPR30-LIKE"/>
    <property type="match status" value="1"/>
</dbReference>
<gene>
    <name evidence="3" type="primary">LOC110784563</name>
</gene>
<dbReference type="RefSeq" id="XP_021844714.1">
    <property type="nucleotide sequence ID" value="XM_021989022.2"/>
</dbReference>
<dbReference type="Proteomes" id="UP000813463">
    <property type="component" value="Chromosome 5"/>
</dbReference>
<dbReference type="Pfam" id="PF07734">
    <property type="entry name" value="FBA_1"/>
    <property type="match status" value="1"/>
</dbReference>
<dbReference type="GO" id="GO:0004842">
    <property type="term" value="F:ubiquitin-protein transferase activity"/>
    <property type="evidence" value="ECO:0000318"/>
    <property type="project" value="GO_Central"/>
</dbReference>
<dbReference type="AlphaFoldDB" id="A0A9R0IAU9"/>
<organism evidence="2 3">
    <name type="scientific">Spinacia oleracea</name>
    <name type="common">Spinach</name>
    <dbReference type="NCBI Taxonomy" id="3562"/>
    <lineage>
        <taxon>Eukaryota</taxon>
        <taxon>Viridiplantae</taxon>
        <taxon>Streptophyta</taxon>
        <taxon>Embryophyta</taxon>
        <taxon>Tracheophyta</taxon>
        <taxon>Spermatophyta</taxon>
        <taxon>Magnoliopsida</taxon>
        <taxon>eudicotyledons</taxon>
        <taxon>Gunneridae</taxon>
        <taxon>Pentapetalae</taxon>
        <taxon>Caryophyllales</taxon>
        <taxon>Chenopodiaceae</taxon>
        <taxon>Chenopodioideae</taxon>
        <taxon>Anserineae</taxon>
        <taxon>Spinacia</taxon>
    </lineage>
</organism>
<feature type="domain" description="F-box" evidence="1">
    <location>
        <begin position="13"/>
        <end position="59"/>
    </location>
</feature>
<dbReference type="OrthoDB" id="1867629at2759"/>
<accession>A0A9R0IAU9</accession>
<dbReference type="PROSITE" id="PS50181">
    <property type="entry name" value="FBOX"/>
    <property type="match status" value="1"/>
</dbReference>
<name>A0A9R0IAU9_SPIOL</name>
<dbReference type="KEGG" id="soe:110784563"/>
<keyword evidence="2" id="KW-1185">Reference proteome</keyword>
<dbReference type="Gene3D" id="1.20.1280.50">
    <property type="match status" value="1"/>
</dbReference>
<protein>
    <submittedName>
        <fullName evidence="3">F-box/kelch-repeat protein At3g23880-like</fullName>
    </submittedName>
</protein>
<dbReference type="InterPro" id="IPR006527">
    <property type="entry name" value="F-box-assoc_dom_typ1"/>
</dbReference>
<evidence type="ECO:0000313" key="3">
    <source>
        <dbReference type="RefSeq" id="XP_021844714.1"/>
    </source>
</evidence>
<dbReference type="GO" id="GO:0031146">
    <property type="term" value="P:SCF-dependent proteasomal ubiquitin-dependent protein catabolic process"/>
    <property type="evidence" value="ECO:0000318"/>
    <property type="project" value="GO_Central"/>
</dbReference>
<sequence>MKQKSPSKEQQQIKTLSCLPEDIVIEILVKLPVKSLLRFKSVCKRWNSLIKTTSFIIRYNSPSRRHNNSKLLCFREDPITQTHVVSLHDHKTLEKIQDLEFPSFIDDDSVPFDKDIQIFGPVNNGIYCINDRLNLWGGTLILWNPCTKSYKHILPATISDATERDTKSFQIGFGYDDSINDYKIVVICHWDETVYNGDNPPTDRWHVRVYNNATESWTTIHNLEYGVTEYLGFPYIDFCSGFSANCFINGKYHWSCAVKKYPRIYGNKLSVLVFDMASETFNVMRGPPVVGVLNEDEDEDEDAMDDYCELEEMSVWVVKETIGVMVSCSRKETVKVWIMKEYGDEDSWELVSTIATKTYEEYRVIGIPNDKHIFFADFHGNLISYNFENDQVIEYAAFGPYKGYSGDDSDTLGVLNYVEALSLV</sequence>
<reference evidence="3" key="2">
    <citation type="submission" date="2025-08" db="UniProtKB">
        <authorList>
            <consortium name="RefSeq"/>
        </authorList>
    </citation>
    <scope>IDENTIFICATION</scope>
    <source>
        <tissue evidence="3">Leaf</tissue>
    </source>
</reference>
<dbReference type="InterPro" id="IPR036047">
    <property type="entry name" value="F-box-like_dom_sf"/>
</dbReference>
<dbReference type="PANTHER" id="PTHR31672">
    <property type="entry name" value="BNACNNG10540D PROTEIN"/>
    <property type="match status" value="1"/>
</dbReference>
<dbReference type="InterPro" id="IPR050796">
    <property type="entry name" value="SCF_F-box_component"/>
</dbReference>
<proteinExistence type="predicted"/>
<dbReference type="NCBIfam" id="TIGR01640">
    <property type="entry name" value="F_box_assoc_1"/>
    <property type="match status" value="1"/>
</dbReference>
<evidence type="ECO:0000313" key="2">
    <source>
        <dbReference type="Proteomes" id="UP000813463"/>
    </source>
</evidence>
<evidence type="ECO:0000259" key="1">
    <source>
        <dbReference type="PROSITE" id="PS50181"/>
    </source>
</evidence>
<dbReference type="Pfam" id="PF00646">
    <property type="entry name" value="F-box"/>
    <property type="match status" value="1"/>
</dbReference>
<dbReference type="InterPro" id="IPR017451">
    <property type="entry name" value="F-box-assoc_interact_dom"/>
</dbReference>
<dbReference type="SUPFAM" id="SSF81383">
    <property type="entry name" value="F-box domain"/>
    <property type="match status" value="1"/>
</dbReference>
<dbReference type="GeneID" id="110784563"/>
<dbReference type="SMART" id="SM00256">
    <property type="entry name" value="FBOX"/>
    <property type="match status" value="1"/>
</dbReference>
<dbReference type="CDD" id="cd22157">
    <property type="entry name" value="F-box_AtFBW1-like"/>
    <property type="match status" value="1"/>
</dbReference>
<dbReference type="InterPro" id="IPR001810">
    <property type="entry name" value="F-box_dom"/>
</dbReference>
<reference evidence="2" key="1">
    <citation type="journal article" date="2021" name="Nat. Commun.">
        <title>Genomic analyses provide insights into spinach domestication and the genetic basis of agronomic traits.</title>
        <authorList>
            <person name="Cai X."/>
            <person name="Sun X."/>
            <person name="Xu C."/>
            <person name="Sun H."/>
            <person name="Wang X."/>
            <person name="Ge C."/>
            <person name="Zhang Z."/>
            <person name="Wang Q."/>
            <person name="Fei Z."/>
            <person name="Jiao C."/>
            <person name="Wang Q."/>
        </authorList>
    </citation>
    <scope>NUCLEOTIDE SEQUENCE [LARGE SCALE GENOMIC DNA]</scope>
    <source>
        <strain evidence="2">cv. Varoflay</strain>
    </source>
</reference>